<evidence type="ECO:0000256" key="1">
    <source>
        <dbReference type="ARBA" id="ARBA00004651"/>
    </source>
</evidence>
<feature type="transmembrane region" description="Helical" evidence="6">
    <location>
        <begin position="79"/>
        <end position="99"/>
    </location>
</feature>
<dbReference type="Proteomes" id="UP000293912">
    <property type="component" value="Chromosome"/>
</dbReference>
<dbReference type="AlphaFoldDB" id="A0A4P6WY52"/>
<evidence type="ECO:0000313" key="8">
    <source>
        <dbReference type="Proteomes" id="UP000293912"/>
    </source>
</evidence>
<accession>A0A4P6WY52</accession>
<protein>
    <submittedName>
        <fullName evidence="7">Threonine efflux protein</fullName>
    </submittedName>
</protein>
<evidence type="ECO:0000256" key="4">
    <source>
        <dbReference type="ARBA" id="ARBA00022989"/>
    </source>
</evidence>
<keyword evidence="2" id="KW-1003">Cell membrane</keyword>
<dbReference type="KEGG" id="hpse:HPF_01280"/>
<dbReference type="Pfam" id="PF01810">
    <property type="entry name" value="LysE"/>
    <property type="match status" value="1"/>
</dbReference>
<organism evidence="7 8">
    <name type="scientific">Hydrogenophaga pseudoflava</name>
    <name type="common">Pseudomonas carboxydoflava</name>
    <dbReference type="NCBI Taxonomy" id="47421"/>
    <lineage>
        <taxon>Bacteria</taxon>
        <taxon>Pseudomonadati</taxon>
        <taxon>Pseudomonadota</taxon>
        <taxon>Betaproteobacteria</taxon>
        <taxon>Burkholderiales</taxon>
        <taxon>Comamonadaceae</taxon>
        <taxon>Hydrogenophaga</taxon>
    </lineage>
</organism>
<dbReference type="RefSeq" id="WP_243721660.1">
    <property type="nucleotide sequence ID" value="NZ_CP037867.1"/>
</dbReference>
<evidence type="ECO:0000256" key="6">
    <source>
        <dbReference type="SAM" id="Phobius"/>
    </source>
</evidence>
<reference evidence="7 8" key="1">
    <citation type="submission" date="2019-03" db="EMBL/GenBank/DDBJ databases">
        <authorList>
            <person name="Sebastian G."/>
            <person name="Baumann P."/>
            <person name="Ruckert C."/>
            <person name="Kalinowski J."/>
            <person name="Nebel B."/>
            <person name="Takors R."/>
            <person name="Blombach B."/>
        </authorList>
    </citation>
    <scope>NUCLEOTIDE SEQUENCE [LARGE SCALE GENOMIC DNA]</scope>
    <source>
        <strain evidence="7 8">DSM 1084</strain>
    </source>
</reference>
<feature type="transmembrane region" description="Helical" evidence="6">
    <location>
        <begin position="14"/>
        <end position="36"/>
    </location>
</feature>
<feature type="transmembrane region" description="Helical" evidence="6">
    <location>
        <begin position="120"/>
        <end position="141"/>
    </location>
</feature>
<evidence type="ECO:0000256" key="2">
    <source>
        <dbReference type="ARBA" id="ARBA00022475"/>
    </source>
</evidence>
<proteinExistence type="predicted"/>
<evidence type="ECO:0000256" key="3">
    <source>
        <dbReference type="ARBA" id="ARBA00022692"/>
    </source>
</evidence>
<dbReference type="GO" id="GO:0005886">
    <property type="term" value="C:plasma membrane"/>
    <property type="evidence" value="ECO:0007669"/>
    <property type="project" value="UniProtKB-SubCell"/>
</dbReference>
<feature type="transmembrane region" description="Helical" evidence="6">
    <location>
        <begin position="195"/>
        <end position="212"/>
    </location>
</feature>
<comment type="subcellular location">
    <subcellularLocation>
        <location evidence="1">Cell membrane</location>
        <topology evidence="1">Multi-pass membrane protein</topology>
    </subcellularLocation>
</comment>
<keyword evidence="8" id="KW-1185">Reference proteome</keyword>
<feature type="transmembrane region" description="Helical" evidence="6">
    <location>
        <begin position="153"/>
        <end position="174"/>
    </location>
</feature>
<dbReference type="PANTHER" id="PTHR30086:SF21">
    <property type="entry name" value="TRANSPORT PROTEIN"/>
    <property type="match status" value="1"/>
</dbReference>
<dbReference type="InterPro" id="IPR001123">
    <property type="entry name" value="LeuE-type"/>
</dbReference>
<evidence type="ECO:0000256" key="5">
    <source>
        <dbReference type="ARBA" id="ARBA00023136"/>
    </source>
</evidence>
<keyword evidence="5 6" id="KW-0472">Membrane</keyword>
<gene>
    <name evidence="7" type="primary">rhtC1</name>
    <name evidence="7" type="ORF">HPF_01280</name>
</gene>
<keyword evidence="4 6" id="KW-1133">Transmembrane helix</keyword>
<name>A0A4P6WY52_HYDPS</name>
<feature type="transmembrane region" description="Helical" evidence="6">
    <location>
        <begin position="48"/>
        <end position="73"/>
    </location>
</feature>
<dbReference type="GO" id="GO:0015171">
    <property type="term" value="F:amino acid transmembrane transporter activity"/>
    <property type="evidence" value="ECO:0007669"/>
    <property type="project" value="TreeGrafter"/>
</dbReference>
<keyword evidence="3 6" id="KW-0812">Transmembrane</keyword>
<dbReference type="EMBL" id="CP037867">
    <property type="protein sequence ID" value="QBM26291.1"/>
    <property type="molecule type" value="Genomic_DNA"/>
</dbReference>
<dbReference type="PANTHER" id="PTHR30086">
    <property type="entry name" value="ARGININE EXPORTER PROTEIN ARGO"/>
    <property type="match status" value="1"/>
</dbReference>
<evidence type="ECO:0000313" key="7">
    <source>
        <dbReference type="EMBL" id="QBM26291.1"/>
    </source>
</evidence>
<sequence>MEHLTFTLTQTTQLWLFFVLVLGIIALPGMDMAFVLGSTLVDGRRGGLAALAGIVAGGVAHTAMAALGVGLVLRAVPALLTLMLVAGALYLGWIGWSLLRGASALGEVGAPTSRPWPATFRQGLLTCLLNPKAYLFMLAVWPQFARPEHGSMPAQAVAMGAVIALTQGAVYGAVVIGADRARAFLRGSGRAQVRAGQAVGLLLIAGALWMLWEGLGRG</sequence>